<accession>A0ABT2RRT8</accession>
<dbReference type="InterPro" id="IPR032834">
    <property type="entry name" value="NatK-like_C"/>
</dbReference>
<keyword evidence="3" id="KW-1185">Reference proteome</keyword>
<protein>
    <submittedName>
        <fullName evidence="2">GHKL domain-containing protein</fullName>
    </submittedName>
</protein>
<evidence type="ECO:0000313" key="2">
    <source>
        <dbReference type="EMBL" id="MCU6688132.1"/>
    </source>
</evidence>
<comment type="caution">
    <text evidence="2">The sequence shown here is derived from an EMBL/GenBank/DDBJ whole genome shotgun (WGS) entry which is preliminary data.</text>
</comment>
<dbReference type="RefSeq" id="WP_158372078.1">
    <property type="nucleotide sequence ID" value="NZ_JAOQJU010000037.1"/>
</dbReference>
<evidence type="ECO:0000313" key="3">
    <source>
        <dbReference type="Proteomes" id="UP001652431"/>
    </source>
</evidence>
<feature type="domain" description="Sensor histidine kinase NatK-like C-terminal" evidence="1">
    <location>
        <begin position="2"/>
        <end position="56"/>
    </location>
</feature>
<proteinExistence type="predicted"/>
<evidence type="ECO:0000259" key="1">
    <source>
        <dbReference type="Pfam" id="PF14501"/>
    </source>
</evidence>
<dbReference type="Proteomes" id="UP001652431">
    <property type="component" value="Unassembled WGS sequence"/>
</dbReference>
<dbReference type="EMBL" id="JAOQJU010000037">
    <property type="protein sequence ID" value="MCU6688132.1"/>
    <property type="molecule type" value="Genomic_DNA"/>
</dbReference>
<dbReference type="Pfam" id="PF14501">
    <property type="entry name" value="HATPase_c_5"/>
    <property type="match status" value="1"/>
</dbReference>
<organism evidence="2 3">
    <name type="scientific">Dorea acetigenes</name>
    <dbReference type="NCBI Taxonomy" id="2981787"/>
    <lineage>
        <taxon>Bacteria</taxon>
        <taxon>Bacillati</taxon>
        <taxon>Bacillota</taxon>
        <taxon>Clostridia</taxon>
        <taxon>Lachnospirales</taxon>
        <taxon>Lachnospiraceae</taxon>
        <taxon>Dorea</taxon>
    </lineage>
</organism>
<reference evidence="2 3" key="1">
    <citation type="journal article" date="2021" name="ISME Commun">
        <title>Automated analysis of genomic sequences facilitates high-throughput and comprehensive description of bacteria.</title>
        <authorList>
            <person name="Hitch T.C.A."/>
        </authorList>
    </citation>
    <scope>NUCLEOTIDE SEQUENCE [LARGE SCALE GENOMIC DNA]</scope>
    <source>
        <strain evidence="2 3">Sanger_03</strain>
    </source>
</reference>
<feature type="non-terminal residue" evidence="2">
    <location>
        <position position="61"/>
    </location>
</feature>
<name>A0ABT2RRT8_9FIRM</name>
<sequence length="61" mass="6684">MMGNLLENAVYGCEQAEAPYIQLKLVQTASSMLAMKIRNPYTDAVKSRNGSFLSSRHSGFG</sequence>
<gene>
    <name evidence="2" type="ORF">OCV99_16655</name>
</gene>